<dbReference type="Proteomes" id="UP000006352">
    <property type="component" value="Unassembled WGS sequence"/>
</dbReference>
<dbReference type="CDD" id="cd01389">
    <property type="entry name" value="HMG-box_ROX1-like"/>
    <property type="match status" value="1"/>
</dbReference>
<dbReference type="STRING" id="599839.J4HZI0"/>
<dbReference type="GeneID" id="24099418"/>
<keyword evidence="3" id="KW-0539">Nucleus</keyword>
<reference evidence="6 7" key="1">
    <citation type="journal article" date="2012" name="Appl. Environ. Microbiol.">
        <title>Short-read sequencing for genomic analysis of the brown rot fungus Fibroporia radiculosa.</title>
        <authorList>
            <person name="Tang J.D."/>
            <person name="Perkins A.D."/>
            <person name="Sonstegard T.S."/>
            <person name="Schroeder S.G."/>
            <person name="Burgess S.C."/>
            <person name="Diehl S.V."/>
        </authorList>
    </citation>
    <scope>NUCLEOTIDE SEQUENCE [LARGE SCALE GENOMIC DNA]</scope>
    <source>
        <strain evidence="6 7">TFFH 294</strain>
    </source>
</reference>
<sequence length="572" mass="62157">MSSHYIPTWSTQACTKIGSTHLHPLHTQPDSPIHTQPDSPIHNQHDSLIHLPTQVTAKSTHQTTADRSQSHMPPRPSIYTSATSERRALRNRERDPDWVPRPPNAFIIFRAEYSRRHAQANKGGESTTEKTLSKRAAEAWKTLTAEHKQPYKIRAELERQEHAKKHPDYRYKPRRRAADLQKGLGSMTRREQVELFVERTISRTSSLSECDDASCDYMSPSSPTSLTSSSSPEPPETPLRDSSPVIPLRDEPRSSSMPPAHNLPTYTHYHDSSVLSLERCVSTPSLGSSAFATADSNVDNSIALSSSFIEADSVPWAAEYPDPSCNMLAGIPDSSIPSSFAFQVDNAQDNLSFETSSETAVEVPVTYGIHPSMLMARASTSGGSCPPSGSGPLSHRRRRAATASGTFPSPLTAVTSSLAGWNGSIASVTTANPDVYPETPCCSPISVPGYTGDPNVALWQNQASSSSSLIPPVAEFDLDRTPRYADFPQSVHGAYMLPGALPPAAGTDPTLNPYNMGQMLGEGTSSAGALDGTDANYKAYTQGLLDLGIEPTMYTMSPFEELDLSEFFDFNN</sequence>
<feature type="compositionally biased region" description="Basic and acidic residues" evidence="4">
    <location>
        <begin position="84"/>
        <end position="98"/>
    </location>
</feature>
<keyword evidence="1 3" id="KW-0238">DNA-binding</keyword>
<feature type="compositionally biased region" description="Low complexity" evidence="4">
    <location>
        <begin position="379"/>
        <end position="393"/>
    </location>
</feature>
<feature type="compositionally biased region" description="Polar residues" evidence="4">
    <location>
        <begin position="28"/>
        <end position="42"/>
    </location>
</feature>
<name>J4HZI0_9APHY</name>
<protein>
    <recommendedName>
        <fullName evidence="5">HMG box domain-containing protein</fullName>
    </recommendedName>
</protein>
<dbReference type="GO" id="GO:0030154">
    <property type="term" value="P:cell differentiation"/>
    <property type="evidence" value="ECO:0007669"/>
    <property type="project" value="TreeGrafter"/>
</dbReference>
<dbReference type="AlphaFoldDB" id="J4HZI0"/>
<dbReference type="GO" id="GO:0005634">
    <property type="term" value="C:nucleus"/>
    <property type="evidence" value="ECO:0007669"/>
    <property type="project" value="UniProtKB-UniRule"/>
</dbReference>
<dbReference type="InterPro" id="IPR036910">
    <property type="entry name" value="HMG_box_dom_sf"/>
</dbReference>
<dbReference type="PANTHER" id="PTHR10270:SF161">
    <property type="entry name" value="SEX-DETERMINING REGION Y PROTEIN"/>
    <property type="match status" value="1"/>
</dbReference>
<feature type="region of interest" description="Disordered" evidence="4">
    <location>
        <begin position="56"/>
        <end position="99"/>
    </location>
</feature>
<feature type="domain" description="HMG box" evidence="5">
    <location>
        <begin position="99"/>
        <end position="170"/>
    </location>
</feature>
<feature type="region of interest" description="Disordered" evidence="4">
    <location>
        <begin position="21"/>
        <end position="44"/>
    </location>
</feature>
<dbReference type="OrthoDB" id="6247875at2759"/>
<dbReference type="RefSeq" id="XP_012183790.1">
    <property type="nucleotide sequence ID" value="XM_012328400.1"/>
</dbReference>
<dbReference type="GO" id="GO:0000978">
    <property type="term" value="F:RNA polymerase II cis-regulatory region sequence-specific DNA binding"/>
    <property type="evidence" value="ECO:0007669"/>
    <property type="project" value="TreeGrafter"/>
</dbReference>
<keyword evidence="2" id="KW-0804">Transcription</keyword>
<dbReference type="GO" id="GO:0001228">
    <property type="term" value="F:DNA-binding transcription activator activity, RNA polymerase II-specific"/>
    <property type="evidence" value="ECO:0007669"/>
    <property type="project" value="TreeGrafter"/>
</dbReference>
<dbReference type="Pfam" id="PF00505">
    <property type="entry name" value="HMG_box"/>
    <property type="match status" value="1"/>
</dbReference>
<organism evidence="6 7">
    <name type="scientific">Fibroporia radiculosa</name>
    <dbReference type="NCBI Taxonomy" id="599839"/>
    <lineage>
        <taxon>Eukaryota</taxon>
        <taxon>Fungi</taxon>
        <taxon>Dikarya</taxon>
        <taxon>Basidiomycota</taxon>
        <taxon>Agaricomycotina</taxon>
        <taxon>Agaricomycetes</taxon>
        <taxon>Polyporales</taxon>
        <taxon>Fibroporiaceae</taxon>
        <taxon>Fibroporia</taxon>
    </lineage>
</organism>
<accession>J4HZI0</accession>
<dbReference type="InterPro" id="IPR009071">
    <property type="entry name" value="HMG_box_dom"/>
</dbReference>
<feature type="region of interest" description="Disordered" evidence="4">
    <location>
        <begin position="209"/>
        <end position="265"/>
    </location>
</feature>
<feature type="DNA-binding region" description="HMG box" evidence="3">
    <location>
        <begin position="99"/>
        <end position="170"/>
    </location>
</feature>
<keyword evidence="7" id="KW-1185">Reference proteome</keyword>
<dbReference type="InterPro" id="IPR050140">
    <property type="entry name" value="SRY-related_HMG-box_TF-like"/>
</dbReference>
<dbReference type="SUPFAM" id="SSF47095">
    <property type="entry name" value="HMG-box"/>
    <property type="match status" value="1"/>
</dbReference>
<dbReference type="HOGENOM" id="CLU_471821_0_0_1"/>
<dbReference type="InParanoid" id="J4HZI0"/>
<feature type="compositionally biased region" description="Low complexity" evidence="4">
    <location>
        <begin position="219"/>
        <end position="231"/>
    </location>
</feature>
<evidence type="ECO:0000256" key="2">
    <source>
        <dbReference type="ARBA" id="ARBA00023163"/>
    </source>
</evidence>
<proteinExistence type="predicted"/>
<evidence type="ECO:0000259" key="5">
    <source>
        <dbReference type="PROSITE" id="PS50118"/>
    </source>
</evidence>
<evidence type="ECO:0000256" key="4">
    <source>
        <dbReference type="SAM" id="MobiDB-lite"/>
    </source>
</evidence>
<evidence type="ECO:0000313" key="6">
    <source>
        <dbReference type="EMBL" id="CCM04507.1"/>
    </source>
</evidence>
<dbReference type="Gene3D" id="1.10.30.10">
    <property type="entry name" value="High mobility group box domain"/>
    <property type="match status" value="1"/>
</dbReference>
<dbReference type="SMART" id="SM00398">
    <property type="entry name" value="HMG"/>
    <property type="match status" value="1"/>
</dbReference>
<evidence type="ECO:0000256" key="3">
    <source>
        <dbReference type="PROSITE-ProRule" id="PRU00267"/>
    </source>
</evidence>
<dbReference type="PROSITE" id="PS50118">
    <property type="entry name" value="HMG_BOX_2"/>
    <property type="match status" value="1"/>
</dbReference>
<feature type="compositionally biased region" description="Polar residues" evidence="4">
    <location>
        <begin position="56"/>
        <end position="71"/>
    </location>
</feature>
<feature type="region of interest" description="Disordered" evidence="4">
    <location>
        <begin position="378"/>
        <end position="406"/>
    </location>
</feature>
<gene>
    <name evidence="6" type="ORF">FIBRA_06688</name>
</gene>
<evidence type="ECO:0000313" key="7">
    <source>
        <dbReference type="Proteomes" id="UP000006352"/>
    </source>
</evidence>
<dbReference type="EMBL" id="HE797160">
    <property type="protein sequence ID" value="CCM04507.1"/>
    <property type="molecule type" value="Genomic_DNA"/>
</dbReference>
<dbReference type="PANTHER" id="PTHR10270">
    <property type="entry name" value="SOX TRANSCRIPTION FACTOR"/>
    <property type="match status" value="1"/>
</dbReference>
<evidence type="ECO:0000256" key="1">
    <source>
        <dbReference type="ARBA" id="ARBA00023125"/>
    </source>
</evidence>